<evidence type="ECO:0000313" key="1">
    <source>
        <dbReference type="EMBL" id="AAD30046.1"/>
    </source>
</evidence>
<dbReference type="EMBL" id="AF133051">
    <property type="protein sequence ID" value="AAD30046.1"/>
    <property type="molecule type" value="Genomic_DNA"/>
</dbReference>
<accession>Q9WHI5</accession>
<reference evidence="1" key="1">
    <citation type="journal article" date="1999" name="J. Virol.">
        <title>Sequence and transcriptional analyses of the fish retroviruses walleye epidermal hyperplasia virus types 1 and 2: evidence for a gene duplication.</title>
        <authorList>
            <person name="LaPierre L.A."/>
            <person name="Holzschu D.L."/>
            <person name="Bowser P.R."/>
            <person name="Casey J.W."/>
        </authorList>
    </citation>
    <scope>NUCLEOTIDE SEQUENCE</scope>
</reference>
<protein>
    <submittedName>
        <fullName evidence="1">Uncharacterized protein</fullName>
    </submittedName>
</protein>
<name>Q9WHI5_9RETR</name>
<sequence length="134" mass="15959">MAWYTQHNWHRRNHQSIHTVYAHLLEISTIKPHFPLTEIAHLQNWTIDLIHRAQSHICSIKTKGPINYIWVQGPRILHQNTWIKITPVIKTFHVPVEPFTARWLLSGGRTIREIRYIHALTIDWYIRGKTGETF</sequence>
<proteinExistence type="predicted"/>
<organism evidence="1">
    <name type="scientific">Walleye epidermal hyperplasia virus 1</name>
    <dbReference type="NCBI Taxonomy" id="64462"/>
    <lineage>
        <taxon>Viruses</taxon>
        <taxon>Riboviria</taxon>
        <taxon>Pararnavirae</taxon>
        <taxon>Artverviricota</taxon>
        <taxon>Revtraviricetes</taxon>
        <taxon>Ortervirales</taxon>
        <taxon>Retroviridae</taxon>
        <taxon>Orthoretrovirinae</taxon>
        <taxon>Epsilonretrovirus</taxon>
        <taxon>Epsilonretrovirus walepihyp1</taxon>
    </lineage>
</organism>